<evidence type="ECO:0000256" key="1">
    <source>
        <dbReference type="SAM" id="MobiDB-lite"/>
    </source>
</evidence>
<reference evidence="2" key="1">
    <citation type="submission" date="2020-05" db="EMBL/GenBank/DDBJ databases">
        <authorList>
            <person name="Chiriac C."/>
            <person name="Salcher M."/>
            <person name="Ghai R."/>
            <person name="Kavagutti S V."/>
        </authorList>
    </citation>
    <scope>NUCLEOTIDE SEQUENCE</scope>
</reference>
<sequence length="51" mass="5563">MTDLFERSKRVPRTEQEARVVSSGDAAADDGWKVFQFCTDADKGAVDAGID</sequence>
<name>A0A6J6QJ25_9ZZZZ</name>
<feature type="region of interest" description="Disordered" evidence="1">
    <location>
        <begin position="1"/>
        <end position="26"/>
    </location>
</feature>
<organism evidence="2">
    <name type="scientific">freshwater metagenome</name>
    <dbReference type="NCBI Taxonomy" id="449393"/>
    <lineage>
        <taxon>unclassified sequences</taxon>
        <taxon>metagenomes</taxon>
        <taxon>ecological metagenomes</taxon>
    </lineage>
</organism>
<feature type="compositionally biased region" description="Basic and acidic residues" evidence="1">
    <location>
        <begin position="1"/>
        <end position="18"/>
    </location>
</feature>
<accession>A0A6J6QJ25</accession>
<protein>
    <submittedName>
        <fullName evidence="2">Unannotated protein</fullName>
    </submittedName>
</protein>
<evidence type="ECO:0000313" key="2">
    <source>
        <dbReference type="EMBL" id="CAB4711347.1"/>
    </source>
</evidence>
<dbReference type="AlphaFoldDB" id="A0A6J6QJ25"/>
<gene>
    <name evidence="2" type="ORF">UFOPK2657_00529</name>
</gene>
<proteinExistence type="predicted"/>
<dbReference type="EMBL" id="CAEZYG010000073">
    <property type="protein sequence ID" value="CAB4711347.1"/>
    <property type="molecule type" value="Genomic_DNA"/>
</dbReference>